<comment type="caution">
    <text evidence="1">The sequence shown here is derived from an EMBL/GenBank/DDBJ whole genome shotgun (WGS) entry which is preliminary data.</text>
</comment>
<dbReference type="Proteomes" id="UP000016617">
    <property type="component" value="Unassembled WGS sequence"/>
</dbReference>
<gene>
    <name evidence="1" type="ORF">HMPREF1557_00856</name>
</gene>
<organism evidence="1 2">
    <name type="scientific">Streptococcus sobrinus W1703</name>
    <dbReference type="NCBI Taxonomy" id="1227275"/>
    <lineage>
        <taxon>Bacteria</taxon>
        <taxon>Bacillati</taxon>
        <taxon>Bacillota</taxon>
        <taxon>Bacilli</taxon>
        <taxon>Lactobacillales</taxon>
        <taxon>Streptococcaceae</taxon>
        <taxon>Streptococcus</taxon>
    </lineage>
</organism>
<protein>
    <submittedName>
        <fullName evidence="1">Uncharacterized protein</fullName>
    </submittedName>
</protein>
<evidence type="ECO:0000313" key="1">
    <source>
        <dbReference type="EMBL" id="ERJ76635.1"/>
    </source>
</evidence>
<accession>U2JA35</accession>
<proteinExistence type="predicted"/>
<dbReference type="EMBL" id="AWVA01000051">
    <property type="protein sequence ID" value="ERJ76635.1"/>
    <property type="molecule type" value="Genomic_DNA"/>
</dbReference>
<reference evidence="1 2" key="1">
    <citation type="submission" date="2013-06" db="EMBL/GenBank/DDBJ databases">
        <authorList>
            <person name="Weinstock G."/>
            <person name="Sodergren E."/>
            <person name="Lobos E.A."/>
            <person name="Fulton L."/>
            <person name="Fulton R."/>
            <person name="Courtney L."/>
            <person name="Fronick C."/>
            <person name="O'Laughlin M."/>
            <person name="Godfrey J."/>
            <person name="Wilson R.M."/>
            <person name="Miner T."/>
            <person name="Farmer C."/>
            <person name="Delehaunty K."/>
            <person name="Cordes M."/>
            <person name="Minx P."/>
            <person name="Tomlinson C."/>
            <person name="Chen J."/>
            <person name="Wollam A."/>
            <person name="Pepin K.H."/>
            <person name="Bhonagiri V."/>
            <person name="Zhang X."/>
            <person name="Warren W."/>
            <person name="Mitreva M."/>
            <person name="Mardis E.R."/>
            <person name="Wilson R.K."/>
        </authorList>
    </citation>
    <scope>NUCLEOTIDE SEQUENCE [LARGE SCALE GENOMIC DNA]</scope>
    <source>
        <strain evidence="1 2">W1703</strain>
    </source>
</reference>
<dbReference type="HOGENOM" id="CLU_3085385_0_0_9"/>
<evidence type="ECO:0000313" key="2">
    <source>
        <dbReference type="Proteomes" id="UP000016617"/>
    </source>
</evidence>
<dbReference type="AlphaFoldDB" id="U2JA35"/>
<sequence>MDFNSQPLDSALISKQGRKKYKNSSPLSAIRTFCLLKLIKYSNKRFINSHKL</sequence>
<name>U2JA35_9STRE</name>